<dbReference type="RefSeq" id="WP_248635864.1">
    <property type="nucleotide sequence ID" value="NZ_JALPTH010000023.1"/>
</dbReference>
<evidence type="ECO:0000313" key="2">
    <source>
        <dbReference type="EMBL" id="MCK8680053.1"/>
    </source>
</evidence>
<organism evidence="2 3">
    <name type="scientific">Streptomyces lichenis</name>
    <dbReference type="NCBI Taxonomy" id="2306967"/>
    <lineage>
        <taxon>Bacteria</taxon>
        <taxon>Bacillati</taxon>
        <taxon>Actinomycetota</taxon>
        <taxon>Actinomycetes</taxon>
        <taxon>Kitasatosporales</taxon>
        <taxon>Streptomycetaceae</taxon>
        <taxon>Streptomyces</taxon>
    </lineage>
</organism>
<protein>
    <submittedName>
        <fullName evidence="2">AAA family ATPase</fullName>
    </submittedName>
</protein>
<evidence type="ECO:0000313" key="3">
    <source>
        <dbReference type="Proteomes" id="UP001522868"/>
    </source>
</evidence>
<comment type="caution">
    <text evidence="2">The sequence shown here is derived from an EMBL/GenBank/DDBJ whole genome shotgun (WGS) entry which is preliminary data.</text>
</comment>
<sequence length="752" mass="83010">MADAGRFREGLAARIARFDREGARRIADLAEEERQRVLTLFPLSGWEDLELDRYALGPDGRRNGLSFCRLMEYGTDHFGSIRGGSAAKHIIYQHRSDQWRVVPSALRGLEVEAAWARVRSEFVTAFEAAGKGAYERLDDLESLSYGQALTTKALAVYFPGEFLPVFSAAHVRHFTALLGGKPRAHSSGVRTWRANRELLQLLREYEEFREWSPHEVTAFLYAFHDPRPQDRVIWKIAPGERASLWDDCLRNHRIRIAWDEVGSLGQYESDQELKAALDWHWPHSTGGNLRLARQLLAFRDLERGDLIVANRGKSEVLAVGTVVGGYAYLSDAGSHRHTVGVDWDTSYAQSFDEPRHAWQQTLAKVPATLMREIRRGQGRRGTTQVLGPAVAVEVANEVVALEGSAPGKVVLLDDELPDDVRNVRDLLVHKGQVILQGPPGTGKTRLALNVALALAGRADLLEATPAERAAVLAELSAVPVNASGPEEDLAARLTMVTFHPSYGYEDFVEGFRPDTTADGAGLHLTMKKGVFLRVCAAAEKFPDQTFLIVVDEINRGDLPRVLGELITLLELDKRGSVSITLPTSGRQQTVPPNIRIIGTMNSADRSVSHIDSAIRRRFAFFDVPPDLDALDGEIEGLGLASLLEGLNERLDLHFGPDHLLGQAYLLSDDRPLATVEQLSHAFHHEIVPLVTDYCLGRPAMLRTVLGELVDEKTGRVVQTSPQDLPGMLAKVFVTNGAADEDGASVDSEWGEE</sequence>
<reference evidence="2 3" key="1">
    <citation type="submission" date="2022-04" db="EMBL/GenBank/DDBJ databases">
        <title>Streptomyces sp. nov. LCR6-01 isolated from Lichen of Dirinaria sp.</title>
        <authorList>
            <person name="Kanchanasin P."/>
            <person name="Tanasupawat S."/>
            <person name="Phongsopitanun W."/>
        </authorList>
    </citation>
    <scope>NUCLEOTIDE SEQUENCE [LARGE SCALE GENOMIC DNA]</scope>
    <source>
        <strain evidence="2 3">LCR6-01</strain>
    </source>
</reference>
<dbReference type="SMART" id="SM00382">
    <property type="entry name" value="AAA"/>
    <property type="match status" value="1"/>
</dbReference>
<dbReference type="PANTHER" id="PTHR37291">
    <property type="entry name" value="5-METHYLCYTOSINE-SPECIFIC RESTRICTION ENZYME B"/>
    <property type="match status" value="1"/>
</dbReference>
<dbReference type="InterPro" id="IPR011704">
    <property type="entry name" value="ATPase_dyneun-rel_AAA"/>
</dbReference>
<feature type="domain" description="AAA+ ATPase" evidence="1">
    <location>
        <begin position="429"/>
        <end position="629"/>
    </location>
</feature>
<keyword evidence="3" id="KW-1185">Reference proteome</keyword>
<name>A0ABT0IFF0_9ACTN</name>
<dbReference type="PANTHER" id="PTHR37291:SF1">
    <property type="entry name" value="TYPE IV METHYL-DIRECTED RESTRICTION ENZYME ECOKMCRB SUBUNIT"/>
    <property type="match status" value="1"/>
</dbReference>
<evidence type="ECO:0000259" key="1">
    <source>
        <dbReference type="SMART" id="SM00382"/>
    </source>
</evidence>
<dbReference type="Pfam" id="PF07728">
    <property type="entry name" value="AAA_5"/>
    <property type="match status" value="1"/>
</dbReference>
<proteinExistence type="predicted"/>
<dbReference type="EMBL" id="JALPTH010000023">
    <property type="protein sequence ID" value="MCK8680053.1"/>
    <property type="molecule type" value="Genomic_DNA"/>
</dbReference>
<accession>A0ABT0IFF0</accession>
<dbReference type="SUPFAM" id="SSF52540">
    <property type="entry name" value="P-loop containing nucleoside triphosphate hydrolases"/>
    <property type="match status" value="1"/>
</dbReference>
<dbReference type="InterPro" id="IPR003593">
    <property type="entry name" value="AAA+_ATPase"/>
</dbReference>
<gene>
    <name evidence="2" type="ORF">M1O15_22180</name>
</gene>
<dbReference type="Gene3D" id="3.40.50.300">
    <property type="entry name" value="P-loop containing nucleotide triphosphate hydrolases"/>
    <property type="match status" value="1"/>
</dbReference>
<dbReference type="Proteomes" id="UP001522868">
    <property type="component" value="Unassembled WGS sequence"/>
</dbReference>
<dbReference type="InterPro" id="IPR027417">
    <property type="entry name" value="P-loop_NTPase"/>
</dbReference>
<dbReference type="InterPro" id="IPR052934">
    <property type="entry name" value="Methyl-DNA_Rec/Restrict_Enz"/>
</dbReference>